<name>A0A1J1HI50_9DIPT</name>
<dbReference type="EMBL" id="CVRI01000004">
    <property type="protein sequence ID" value="CRK87226.1"/>
    <property type="molecule type" value="Genomic_DNA"/>
</dbReference>
<evidence type="ECO:0000256" key="1">
    <source>
        <dbReference type="SAM" id="MobiDB-lite"/>
    </source>
</evidence>
<dbReference type="AlphaFoldDB" id="A0A1J1HI50"/>
<protein>
    <submittedName>
        <fullName evidence="2">CLUMA_CG001030, isoform A</fullName>
    </submittedName>
</protein>
<dbReference type="STRING" id="568069.A0A1J1HI50"/>
<dbReference type="GO" id="GO:0005634">
    <property type="term" value="C:nucleus"/>
    <property type="evidence" value="ECO:0007669"/>
    <property type="project" value="TreeGrafter"/>
</dbReference>
<dbReference type="PANTHER" id="PTHR13621:SF2">
    <property type="entry name" value="PROLINE-RICH PROTEIN PRCC"/>
    <property type="match status" value="1"/>
</dbReference>
<dbReference type="InterPro" id="IPR018800">
    <property type="entry name" value="PRCC"/>
</dbReference>
<sequence>MLSLVNYGGSSGSEDEISDEEEIVGNRVETNSIQKPTINLPKPTTTRAATVIEEDDEFLHKKEIPSVAPPKREKIKITIPRLVKEIDDDENVKKVKNFPANKKAGLLHMLPIPSYSFAPVPKPSYSVSKPSEKNVPSSGENESSRNDFESGQGMSEDYQMQQNIDEDAMKALLGGNKAKRSKLDDIQIIDLSASEVLPNRDEWLRKTLAGETSYMPTGKIQEKGPSVLAKRKHQISYLSMRAETNEAELEAMWAANRQTKRESKSKYGF</sequence>
<dbReference type="PANTHER" id="PTHR13621">
    <property type="entry name" value="PROLINE-RICH PROTEIN PRCC"/>
    <property type="match status" value="1"/>
</dbReference>
<proteinExistence type="predicted"/>
<keyword evidence="3" id="KW-1185">Reference proteome</keyword>
<accession>A0A1J1HI50</accession>
<dbReference type="Pfam" id="PF10253">
    <property type="entry name" value="PRCC"/>
    <property type="match status" value="1"/>
</dbReference>
<evidence type="ECO:0000313" key="2">
    <source>
        <dbReference type="EMBL" id="CRK87226.1"/>
    </source>
</evidence>
<reference evidence="2 3" key="1">
    <citation type="submission" date="2015-04" db="EMBL/GenBank/DDBJ databases">
        <authorList>
            <person name="Syromyatnikov M.Y."/>
            <person name="Popov V.N."/>
        </authorList>
    </citation>
    <scope>NUCLEOTIDE SEQUENCE [LARGE SCALE GENOMIC DNA]</scope>
</reference>
<dbReference type="OrthoDB" id="206969at2759"/>
<feature type="region of interest" description="Disordered" evidence="1">
    <location>
        <begin position="1"/>
        <end position="20"/>
    </location>
</feature>
<evidence type="ECO:0000313" key="3">
    <source>
        <dbReference type="Proteomes" id="UP000183832"/>
    </source>
</evidence>
<feature type="region of interest" description="Disordered" evidence="1">
    <location>
        <begin position="120"/>
        <end position="163"/>
    </location>
</feature>
<dbReference type="Proteomes" id="UP000183832">
    <property type="component" value="Unassembled WGS sequence"/>
</dbReference>
<organism evidence="2 3">
    <name type="scientific">Clunio marinus</name>
    <dbReference type="NCBI Taxonomy" id="568069"/>
    <lineage>
        <taxon>Eukaryota</taxon>
        <taxon>Metazoa</taxon>
        <taxon>Ecdysozoa</taxon>
        <taxon>Arthropoda</taxon>
        <taxon>Hexapoda</taxon>
        <taxon>Insecta</taxon>
        <taxon>Pterygota</taxon>
        <taxon>Neoptera</taxon>
        <taxon>Endopterygota</taxon>
        <taxon>Diptera</taxon>
        <taxon>Nematocera</taxon>
        <taxon>Chironomoidea</taxon>
        <taxon>Chironomidae</taxon>
        <taxon>Clunio</taxon>
    </lineage>
</organism>
<gene>
    <name evidence="2" type="primary">putative GL12477</name>
    <name evidence="2" type="ORF">CLUMA_CG001030</name>
</gene>